<organism evidence="5 6">
    <name type="scientific">Fodinicola feengrottensis</name>
    <dbReference type="NCBI Taxonomy" id="435914"/>
    <lineage>
        <taxon>Bacteria</taxon>
        <taxon>Bacillati</taxon>
        <taxon>Actinomycetota</taxon>
        <taxon>Actinomycetes</taxon>
        <taxon>Mycobacteriales</taxon>
        <taxon>Fodinicola</taxon>
    </lineage>
</organism>
<dbReference type="Gene3D" id="3.40.710.10">
    <property type="entry name" value="DD-peptidase/beta-lactamase superfamily"/>
    <property type="match status" value="1"/>
</dbReference>
<feature type="chain" id="PRO_5045861926" evidence="4">
    <location>
        <begin position="26"/>
        <end position="526"/>
    </location>
</feature>
<dbReference type="InterPro" id="IPR012338">
    <property type="entry name" value="Beta-lactam/transpept-like"/>
</dbReference>
<reference evidence="5 6" key="1">
    <citation type="journal article" date="2019" name="Int. J. Syst. Evol. Microbiol.">
        <title>The Global Catalogue of Microorganisms (GCM) 10K type strain sequencing project: providing services to taxonomists for standard genome sequencing and annotation.</title>
        <authorList>
            <consortium name="The Broad Institute Genomics Platform"/>
            <consortium name="The Broad Institute Genome Sequencing Center for Infectious Disease"/>
            <person name="Wu L."/>
            <person name="Ma J."/>
        </authorList>
    </citation>
    <scope>NUCLEOTIDE SEQUENCE [LARGE SCALE GENOMIC DNA]</scope>
    <source>
        <strain evidence="5 6">JCM 14718</strain>
    </source>
</reference>
<dbReference type="InterPro" id="IPR000667">
    <property type="entry name" value="Peptidase_S13"/>
</dbReference>
<feature type="signal peptide" evidence="4">
    <location>
        <begin position="1"/>
        <end position="25"/>
    </location>
</feature>
<dbReference type="PANTHER" id="PTHR30023">
    <property type="entry name" value="D-ALANYL-D-ALANINE CARBOXYPEPTIDASE"/>
    <property type="match status" value="1"/>
</dbReference>
<evidence type="ECO:0000256" key="1">
    <source>
        <dbReference type="ARBA" id="ARBA00006096"/>
    </source>
</evidence>
<dbReference type="RefSeq" id="WP_163571900.1">
    <property type="nucleotide sequence ID" value="NZ_BAAANY010000012.1"/>
</dbReference>
<feature type="region of interest" description="Disordered" evidence="3">
    <location>
        <begin position="501"/>
        <end position="526"/>
    </location>
</feature>
<proteinExistence type="inferred from homology"/>
<dbReference type="Proteomes" id="UP001500618">
    <property type="component" value="Unassembled WGS sequence"/>
</dbReference>
<dbReference type="Pfam" id="PF02113">
    <property type="entry name" value="Peptidase_S13"/>
    <property type="match status" value="1"/>
</dbReference>
<dbReference type="NCBIfam" id="TIGR00666">
    <property type="entry name" value="PBP4"/>
    <property type="match status" value="1"/>
</dbReference>
<sequence length="526" mass="53196">MKYQRIAGVVAGIVAFAGITGTALAATTPAHDLVAKPHADTTLKADLDKILSDPRLAKATSDVDVRTAAGASLYASSAVDSPVRPASNAKLFTTTTALDLLGTSYRFSTTVGSVAPVSGSTLRGDLVLRGTGDPTVSAADYDTLAAGIASRGIKTISGKLLADDTYFDSQRWNPHWDDSDKPFAYASEISALTVATDSVDDTGAVQVTISPAAQGKPAAIALSSDTGYVKVSNKATTGAAGSANTIAVDRPAGANTVVVTGSIPAGGAAVVKLRTVEDPALYVASIFRAALAKHGVSVTGQTAHGTAAAGSKVLATKQSAPLSDILTPYLKLSNNGIADILTKTIGKRVSGTGSWAAGTAAIKQHITALGVNTTALSLYDGSGLSDDDRASAHGVADLLVKVRSKSWFPTFYAALPIAGQPDPLVGGTLAARMAGTKAAGNVHAKTGTLTGATSLSGYVTGPDGQVDVFSILLNNYVTPTPTDLQDRIAVRLATGSAATSSLLHAPAPTKRSGSGKEIEPSWAKAA</sequence>
<accession>A0ABN2H9Q2</accession>
<dbReference type="Gene3D" id="3.50.80.20">
    <property type="entry name" value="D-Ala-D-Ala carboxypeptidase C, peptidase S13"/>
    <property type="match status" value="1"/>
</dbReference>
<name>A0ABN2H9Q2_9ACTN</name>
<keyword evidence="5" id="KW-0121">Carboxypeptidase</keyword>
<keyword evidence="6" id="KW-1185">Reference proteome</keyword>
<dbReference type="PANTHER" id="PTHR30023:SF0">
    <property type="entry name" value="PENICILLIN-SENSITIVE CARBOXYPEPTIDASE A"/>
    <property type="match status" value="1"/>
</dbReference>
<evidence type="ECO:0000256" key="4">
    <source>
        <dbReference type="SAM" id="SignalP"/>
    </source>
</evidence>
<evidence type="ECO:0000313" key="6">
    <source>
        <dbReference type="Proteomes" id="UP001500618"/>
    </source>
</evidence>
<evidence type="ECO:0000256" key="2">
    <source>
        <dbReference type="ARBA" id="ARBA00022801"/>
    </source>
</evidence>
<comment type="similarity">
    <text evidence="1">Belongs to the peptidase S13 family.</text>
</comment>
<dbReference type="EMBL" id="BAAANY010000012">
    <property type="protein sequence ID" value="GAA1684006.1"/>
    <property type="molecule type" value="Genomic_DNA"/>
</dbReference>
<dbReference type="SUPFAM" id="SSF56601">
    <property type="entry name" value="beta-lactamase/transpeptidase-like"/>
    <property type="match status" value="1"/>
</dbReference>
<comment type="caution">
    <text evidence="5">The sequence shown here is derived from an EMBL/GenBank/DDBJ whole genome shotgun (WGS) entry which is preliminary data.</text>
</comment>
<keyword evidence="5" id="KW-0645">Protease</keyword>
<gene>
    <name evidence="5" type="primary">dacB_1</name>
    <name evidence="5" type="ORF">GCM10009765_36740</name>
</gene>
<evidence type="ECO:0000313" key="5">
    <source>
        <dbReference type="EMBL" id="GAA1684006.1"/>
    </source>
</evidence>
<evidence type="ECO:0000256" key="3">
    <source>
        <dbReference type="SAM" id="MobiDB-lite"/>
    </source>
</evidence>
<dbReference type="PRINTS" id="PR00922">
    <property type="entry name" value="DADACBPTASE3"/>
</dbReference>
<dbReference type="GO" id="GO:0004180">
    <property type="term" value="F:carboxypeptidase activity"/>
    <property type="evidence" value="ECO:0007669"/>
    <property type="project" value="UniProtKB-KW"/>
</dbReference>
<keyword evidence="2" id="KW-0378">Hydrolase</keyword>
<protein>
    <submittedName>
        <fullName evidence="5">D-alanyl-D-alanine carboxypeptidase/D-alanyl-D-alanine-endopeptidase</fullName>
    </submittedName>
</protein>
<keyword evidence="4" id="KW-0732">Signal</keyword>